<gene>
    <name evidence="3" type="ORF">MNOR_LOCUS1467</name>
</gene>
<evidence type="ECO:0000313" key="4">
    <source>
        <dbReference type="Proteomes" id="UP001497623"/>
    </source>
</evidence>
<dbReference type="Proteomes" id="UP001497623">
    <property type="component" value="Unassembled WGS sequence"/>
</dbReference>
<reference evidence="3 4" key="1">
    <citation type="submission" date="2024-05" db="EMBL/GenBank/DDBJ databases">
        <authorList>
            <person name="Wallberg A."/>
        </authorList>
    </citation>
    <scope>NUCLEOTIDE SEQUENCE [LARGE SCALE GENOMIC DNA]</scope>
</reference>
<feature type="non-terminal residue" evidence="3">
    <location>
        <position position="207"/>
    </location>
</feature>
<feature type="coiled-coil region" evidence="1">
    <location>
        <begin position="18"/>
        <end position="45"/>
    </location>
</feature>
<name>A0AAV2PK31_MEGNR</name>
<feature type="compositionally biased region" description="Polar residues" evidence="2">
    <location>
        <begin position="134"/>
        <end position="156"/>
    </location>
</feature>
<protein>
    <submittedName>
        <fullName evidence="3">Uncharacterized protein</fullName>
    </submittedName>
</protein>
<organism evidence="3 4">
    <name type="scientific">Meganyctiphanes norvegica</name>
    <name type="common">Northern krill</name>
    <name type="synonym">Thysanopoda norvegica</name>
    <dbReference type="NCBI Taxonomy" id="48144"/>
    <lineage>
        <taxon>Eukaryota</taxon>
        <taxon>Metazoa</taxon>
        <taxon>Ecdysozoa</taxon>
        <taxon>Arthropoda</taxon>
        <taxon>Crustacea</taxon>
        <taxon>Multicrustacea</taxon>
        <taxon>Malacostraca</taxon>
        <taxon>Eumalacostraca</taxon>
        <taxon>Eucarida</taxon>
        <taxon>Euphausiacea</taxon>
        <taxon>Euphausiidae</taxon>
        <taxon>Meganyctiphanes</taxon>
    </lineage>
</organism>
<feature type="non-terminal residue" evidence="3">
    <location>
        <position position="1"/>
    </location>
</feature>
<dbReference type="AlphaFoldDB" id="A0AAV2PK31"/>
<keyword evidence="4" id="KW-1185">Reference proteome</keyword>
<sequence>RDQCRDLEEKVDTNHKTLNSINQTLREMQNECDDVKRRLKVCAEKPIAAVELERLKAALQVLRAGVQAQRHRAREAIKTTNNWTDATKKRLEEALKVGRSGLELAGLCYRLETPRDRTLAFMPPPARPSIIAATPTSDSAVEDTQQQESPISSGVQKQDVEPCVESLASFNTADSAYNTMSNASTRSGTNLSSQLSGGVKSAVSSTR</sequence>
<evidence type="ECO:0000256" key="2">
    <source>
        <dbReference type="SAM" id="MobiDB-lite"/>
    </source>
</evidence>
<accession>A0AAV2PK31</accession>
<comment type="caution">
    <text evidence="3">The sequence shown here is derived from an EMBL/GenBank/DDBJ whole genome shotgun (WGS) entry which is preliminary data.</text>
</comment>
<evidence type="ECO:0000256" key="1">
    <source>
        <dbReference type="SAM" id="Coils"/>
    </source>
</evidence>
<keyword evidence="1" id="KW-0175">Coiled coil</keyword>
<feature type="region of interest" description="Disordered" evidence="2">
    <location>
        <begin position="122"/>
        <end position="160"/>
    </location>
</feature>
<proteinExistence type="predicted"/>
<feature type="region of interest" description="Disordered" evidence="2">
    <location>
        <begin position="178"/>
        <end position="207"/>
    </location>
</feature>
<dbReference type="EMBL" id="CAXKWB010000393">
    <property type="protein sequence ID" value="CAL4060568.1"/>
    <property type="molecule type" value="Genomic_DNA"/>
</dbReference>
<evidence type="ECO:0000313" key="3">
    <source>
        <dbReference type="EMBL" id="CAL4060568.1"/>
    </source>
</evidence>